<evidence type="ECO:0000313" key="2">
    <source>
        <dbReference type="Proteomes" id="UP000776252"/>
    </source>
</evidence>
<dbReference type="Proteomes" id="UP000776252">
    <property type="component" value="Unassembled WGS sequence"/>
</dbReference>
<reference evidence="1 2" key="1">
    <citation type="submission" date="2021-06" db="EMBL/GenBank/DDBJ databases">
        <title>Clostridia strains as spoilage organisms.</title>
        <authorList>
            <person name="Wambui J."/>
            <person name="Stephan R."/>
            <person name="Stevens M.J.A."/>
        </authorList>
    </citation>
    <scope>NUCLEOTIDE SEQUENCE [LARGE SCALE GENOMIC DNA]</scope>
    <source>
        <strain evidence="1 2">DSM 14204</strain>
    </source>
</reference>
<accession>A0ABS6BX27</accession>
<name>A0ABS6BX27_9CLOT</name>
<dbReference type="RefSeq" id="WP_216150889.1">
    <property type="nucleotide sequence ID" value="NZ_JAHLDV010000050.1"/>
</dbReference>
<organism evidence="1 2">
    <name type="scientific">Clostridium frigoris</name>
    <dbReference type="NCBI Taxonomy" id="205327"/>
    <lineage>
        <taxon>Bacteria</taxon>
        <taxon>Bacillati</taxon>
        <taxon>Bacillota</taxon>
        <taxon>Clostridia</taxon>
        <taxon>Eubacteriales</taxon>
        <taxon>Clostridiaceae</taxon>
        <taxon>Clostridium</taxon>
    </lineage>
</organism>
<proteinExistence type="predicted"/>
<sequence length="143" mass="16725">MKIANLVVEGKNIRKISDILYNHQDDFYRGKPYMYSDRNIIVLMRERYYKRISSYIMSVIFMKFVNDNKVEIEIACSGGREGILMLDYGAQKSEDADIVNQIIEVSSVYLWEITKMEPQDLLVSVKDGITNKIKEKINNPFKK</sequence>
<dbReference type="EMBL" id="JAHLDV010000050">
    <property type="protein sequence ID" value="MBU3161161.1"/>
    <property type="molecule type" value="Genomic_DNA"/>
</dbReference>
<gene>
    <name evidence="1" type="ORF">KPL37_15680</name>
</gene>
<protein>
    <submittedName>
        <fullName evidence="1">Uncharacterized protein</fullName>
    </submittedName>
</protein>
<evidence type="ECO:0000313" key="1">
    <source>
        <dbReference type="EMBL" id="MBU3161161.1"/>
    </source>
</evidence>
<keyword evidence="2" id="KW-1185">Reference proteome</keyword>
<comment type="caution">
    <text evidence="1">The sequence shown here is derived from an EMBL/GenBank/DDBJ whole genome shotgun (WGS) entry which is preliminary data.</text>
</comment>